<dbReference type="EMBL" id="JAAAHY010000846">
    <property type="protein sequence ID" value="KAF9956372.1"/>
    <property type="molecule type" value="Genomic_DNA"/>
</dbReference>
<dbReference type="AlphaFoldDB" id="A0A9P6LZ78"/>
<feature type="domain" description="VOC" evidence="1">
    <location>
        <begin position="4"/>
        <end position="135"/>
    </location>
</feature>
<protein>
    <recommendedName>
        <fullName evidence="1">VOC domain-containing protein</fullName>
    </recommendedName>
</protein>
<dbReference type="InterPro" id="IPR029068">
    <property type="entry name" value="Glyas_Bleomycin-R_OHBP_Dase"/>
</dbReference>
<proteinExistence type="predicted"/>
<dbReference type="InterPro" id="IPR037523">
    <property type="entry name" value="VOC_core"/>
</dbReference>
<comment type="caution">
    <text evidence="2">The sequence shown here is derived from an EMBL/GenBank/DDBJ whole genome shotgun (WGS) entry which is preliminary data.</text>
</comment>
<accession>A0A9P6LZ78</accession>
<organism evidence="2 3">
    <name type="scientific">Mortierella alpina</name>
    <name type="common">Oleaginous fungus</name>
    <name type="synonym">Mortierella renispora</name>
    <dbReference type="NCBI Taxonomy" id="64518"/>
    <lineage>
        <taxon>Eukaryota</taxon>
        <taxon>Fungi</taxon>
        <taxon>Fungi incertae sedis</taxon>
        <taxon>Mucoromycota</taxon>
        <taxon>Mortierellomycotina</taxon>
        <taxon>Mortierellomycetes</taxon>
        <taxon>Mortierellales</taxon>
        <taxon>Mortierellaceae</taxon>
        <taxon>Mortierella</taxon>
    </lineage>
</organism>
<dbReference type="Pfam" id="PF00903">
    <property type="entry name" value="Glyoxalase"/>
    <property type="match status" value="1"/>
</dbReference>
<dbReference type="PROSITE" id="PS51819">
    <property type="entry name" value="VOC"/>
    <property type="match status" value="1"/>
</dbReference>
<dbReference type="InterPro" id="IPR004360">
    <property type="entry name" value="Glyas_Fos-R_dOase_dom"/>
</dbReference>
<reference evidence="2" key="1">
    <citation type="journal article" date="2020" name="Fungal Divers.">
        <title>Resolving the Mortierellaceae phylogeny through synthesis of multi-gene phylogenetics and phylogenomics.</title>
        <authorList>
            <person name="Vandepol N."/>
            <person name="Liber J."/>
            <person name="Desiro A."/>
            <person name="Na H."/>
            <person name="Kennedy M."/>
            <person name="Barry K."/>
            <person name="Grigoriev I.V."/>
            <person name="Miller A.N."/>
            <person name="O'Donnell K."/>
            <person name="Stajich J.E."/>
            <person name="Bonito G."/>
        </authorList>
    </citation>
    <scope>NUCLEOTIDE SEQUENCE</scope>
    <source>
        <strain evidence="2">CK1249</strain>
    </source>
</reference>
<gene>
    <name evidence="2" type="ORF">BGZ70_009927</name>
</gene>
<dbReference type="PANTHER" id="PTHR36437:SF2">
    <property type="entry name" value="GLYOXALASE_BLEOMYCIN RESISTANCE PROTEIN_DIOXYGENASE"/>
    <property type="match status" value="1"/>
</dbReference>
<dbReference type="OrthoDB" id="10261104at2759"/>
<sequence length="149" mass="16527">MPASLALITLVVEDYDKAIEFYTEKLHFRLVEDTPLTPQKRWVVVSPPGNNQNNSNNSGCNVLLAKAANDEQSSRVGNQTGGRVFLFLHTDNFQRDYQNLLTNNVRIVRAPSVEPYGTVAVFSDLYGNLWDLIGPNPPGAHSLGNIQQT</sequence>
<evidence type="ECO:0000313" key="3">
    <source>
        <dbReference type="Proteomes" id="UP000738359"/>
    </source>
</evidence>
<dbReference type="Gene3D" id="3.10.180.10">
    <property type="entry name" value="2,3-Dihydroxybiphenyl 1,2-Dioxygenase, domain 1"/>
    <property type="match status" value="1"/>
</dbReference>
<evidence type="ECO:0000313" key="2">
    <source>
        <dbReference type="EMBL" id="KAF9956372.1"/>
    </source>
</evidence>
<dbReference type="SUPFAM" id="SSF54593">
    <property type="entry name" value="Glyoxalase/Bleomycin resistance protein/Dihydroxybiphenyl dioxygenase"/>
    <property type="match status" value="1"/>
</dbReference>
<dbReference type="PANTHER" id="PTHR36437">
    <property type="entry name" value="GLYOXALASE/BLEOMYCIN RESISTANCE PROTEIN/DIOXYGENASE"/>
    <property type="match status" value="1"/>
</dbReference>
<evidence type="ECO:0000259" key="1">
    <source>
        <dbReference type="PROSITE" id="PS51819"/>
    </source>
</evidence>
<dbReference type="Proteomes" id="UP000738359">
    <property type="component" value="Unassembled WGS sequence"/>
</dbReference>
<keyword evidence="3" id="KW-1185">Reference proteome</keyword>
<name>A0A9P6LZ78_MORAP</name>